<dbReference type="OrthoDB" id="3353871at2759"/>
<dbReference type="Proteomes" id="UP000184267">
    <property type="component" value="Unassembled WGS sequence"/>
</dbReference>
<dbReference type="OMA" id="VEHGYME"/>
<organism evidence="1 2">
    <name type="scientific">Trametes pubescens</name>
    <name type="common">White-rot fungus</name>
    <dbReference type="NCBI Taxonomy" id="154538"/>
    <lineage>
        <taxon>Eukaryota</taxon>
        <taxon>Fungi</taxon>
        <taxon>Dikarya</taxon>
        <taxon>Basidiomycota</taxon>
        <taxon>Agaricomycotina</taxon>
        <taxon>Agaricomycetes</taxon>
        <taxon>Polyporales</taxon>
        <taxon>Polyporaceae</taxon>
        <taxon>Trametes</taxon>
    </lineage>
</organism>
<dbReference type="EMBL" id="MNAD01000978">
    <property type="protein sequence ID" value="OJT09173.1"/>
    <property type="molecule type" value="Genomic_DNA"/>
</dbReference>
<evidence type="ECO:0000313" key="1">
    <source>
        <dbReference type="EMBL" id="OJT09173.1"/>
    </source>
</evidence>
<evidence type="ECO:0000313" key="2">
    <source>
        <dbReference type="Proteomes" id="UP000184267"/>
    </source>
</evidence>
<comment type="caution">
    <text evidence="1">The sequence shown here is derived from an EMBL/GenBank/DDBJ whole genome shotgun (WGS) entry which is preliminary data.</text>
</comment>
<protein>
    <submittedName>
        <fullName evidence="1">Uncharacterized protein</fullName>
    </submittedName>
</protein>
<keyword evidence="2" id="KW-1185">Reference proteome</keyword>
<name>A0A1M2VNM6_TRAPU</name>
<gene>
    <name evidence="1" type="ORF">TRAPUB_14383</name>
</gene>
<sequence length="137" mass="15208">MAFVPPAPRLPGEAALEYPGSLPSRALEETNKFSDSGRLQYLGRMMSAAAYTDVMAQRWPAASAEQLQGMVENTLNGLMERSAAAYQWGNRVHGYPPDFNRQGLEEARRLFCTYAGAVYVEHGYMELKTWIATLASL</sequence>
<proteinExistence type="predicted"/>
<reference evidence="1 2" key="1">
    <citation type="submission" date="2016-10" db="EMBL/GenBank/DDBJ databases">
        <title>Genome sequence of the basidiomycete white-rot fungus Trametes pubescens.</title>
        <authorList>
            <person name="Makela M.R."/>
            <person name="Granchi Z."/>
            <person name="Peng M."/>
            <person name="De Vries R.P."/>
            <person name="Grigoriev I."/>
            <person name="Riley R."/>
            <person name="Hilden K."/>
        </authorList>
    </citation>
    <scope>NUCLEOTIDE SEQUENCE [LARGE SCALE GENOMIC DNA]</scope>
    <source>
        <strain evidence="1 2">FBCC735</strain>
    </source>
</reference>
<accession>A0A1M2VNM6</accession>
<dbReference type="AlphaFoldDB" id="A0A1M2VNM6"/>